<dbReference type="AlphaFoldDB" id="A0A1F5S029"/>
<reference evidence="2 3" key="1">
    <citation type="journal article" date="2016" name="Nat. Commun.">
        <title>Thousands of microbial genomes shed light on interconnected biogeochemical processes in an aquifer system.</title>
        <authorList>
            <person name="Anantharaman K."/>
            <person name="Brown C.T."/>
            <person name="Hug L.A."/>
            <person name="Sharon I."/>
            <person name="Castelle C.J."/>
            <person name="Probst A.J."/>
            <person name="Thomas B.C."/>
            <person name="Singh A."/>
            <person name="Wilkins M.J."/>
            <person name="Karaoz U."/>
            <person name="Brodie E.L."/>
            <person name="Williams K.H."/>
            <person name="Hubbard S.S."/>
            <person name="Banfield J.F."/>
        </authorList>
    </citation>
    <scope>NUCLEOTIDE SEQUENCE [LARGE SCALE GENOMIC DNA]</scope>
</reference>
<evidence type="ECO:0008006" key="4">
    <source>
        <dbReference type="Google" id="ProtNLM"/>
    </source>
</evidence>
<proteinExistence type="predicted"/>
<keyword evidence="1" id="KW-0472">Membrane</keyword>
<feature type="transmembrane region" description="Helical" evidence="1">
    <location>
        <begin position="133"/>
        <end position="156"/>
    </location>
</feature>
<accession>A0A1F5S029</accession>
<feature type="transmembrane region" description="Helical" evidence="1">
    <location>
        <begin position="85"/>
        <end position="112"/>
    </location>
</feature>
<comment type="caution">
    <text evidence="2">The sequence shown here is derived from an EMBL/GenBank/DDBJ whole genome shotgun (WGS) entry which is preliminary data.</text>
</comment>
<keyword evidence="1" id="KW-0812">Transmembrane</keyword>
<evidence type="ECO:0000313" key="3">
    <source>
        <dbReference type="Proteomes" id="UP000177691"/>
    </source>
</evidence>
<feature type="transmembrane region" description="Helical" evidence="1">
    <location>
        <begin position="273"/>
        <end position="294"/>
    </location>
</feature>
<protein>
    <recommendedName>
        <fullName evidence="4">Glycerophosphoryl diester phosphodiesterase membrane domain-containing protein</fullName>
    </recommendedName>
</protein>
<feature type="transmembrane region" description="Helical" evidence="1">
    <location>
        <begin position="20"/>
        <end position="39"/>
    </location>
</feature>
<dbReference type="EMBL" id="MFFU01000010">
    <property type="protein sequence ID" value="OGF19641.1"/>
    <property type="molecule type" value="Genomic_DNA"/>
</dbReference>
<keyword evidence="1" id="KW-1133">Transmembrane helix</keyword>
<gene>
    <name evidence="2" type="ORF">A3D54_00145</name>
</gene>
<organism evidence="2 3">
    <name type="scientific">Candidatus Falkowbacteria bacterium RIFCSPHIGHO2_02_FULL_45_15</name>
    <dbReference type="NCBI Taxonomy" id="1797987"/>
    <lineage>
        <taxon>Bacteria</taxon>
        <taxon>Candidatus Falkowiibacteriota</taxon>
    </lineage>
</organism>
<name>A0A1F5S029_9BACT</name>
<evidence type="ECO:0000313" key="2">
    <source>
        <dbReference type="EMBL" id="OGF19641.1"/>
    </source>
</evidence>
<evidence type="ECO:0000256" key="1">
    <source>
        <dbReference type="SAM" id="Phobius"/>
    </source>
</evidence>
<dbReference type="Proteomes" id="UP000177691">
    <property type="component" value="Unassembled WGS sequence"/>
</dbReference>
<feature type="transmembrane region" description="Helical" evidence="1">
    <location>
        <begin position="168"/>
        <end position="192"/>
    </location>
</feature>
<feature type="transmembrane region" description="Helical" evidence="1">
    <location>
        <begin position="229"/>
        <end position="261"/>
    </location>
</feature>
<sequence>MKYKELVMAVAKVTLHYKYLWFFGLFAAFLSNGGLYQSITGSSSSSLTPDWTKLKETGIFDWSIVSQVVAFAQADPLGLWWRLSVLAVILILGLFILWLAVVAQGGLINNIAKINLGKRTDFKDGVASGRANLWPVFFFKLIEKIILVAVISLSWLSVLDALNYAHNFWLRSLYTLIIALIIVLTAALALGIRYSLTYAVIKGARFIEALGAGFSLLVKNWLVSLESGVIIFILNFLLGSIILTLISALTIPFIFLMFVFYKLALAWGMTITLTLGVIILFVLVAVAGGALATFNDAFWVTVWLKIAREKQASWLGSIFSRQKS</sequence>